<keyword evidence="1" id="KW-0472">Membrane</keyword>
<reference evidence="2 3" key="1">
    <citation type="journal article" date="2011" name="J. Bacteriol.">
        <title>Genome sequence of Chthoniobacter flavus Ellin428, an aerobic heterotrophic soil bacterium.</title>
        <authorList>
            <person name="Kant R."/>
            <person name="van Passel M.W."/>
            <person name="Palva A."/>
            <person name="Lucas S."/>
            <person name="Lapidus A."/>
            <person name="Glavina Del Rio T."/>
            <person name="Dalin E."/>
            <person name="Tice H."/>
            <person name="Bruce D."/>
            <person name="Goodwin L."/>
            <person name="Pitluck S."/>
            <person name="Larimer F.W."/>
            <person name="Land M.L."/>
            <person name="Hauser L."/>
            <person name="Sangwan P."/>
            <person name="de Vos W.M."/>
            <person name="Janssen P.H."/>
            <person name="Smidt H."/>
        </authorList>
    </citation>
    <scope>NUCLEOTIDE SEQUENCE [LARGE SCALE GENOMIC DNA]</scope>
    <source>
        <strain evidence="2 3">Ellin428</strain>
    </source>
</reference>
<keyword evidence="1" id="KW-0812">Transmembrane</keyword>
<comment type="caution">
    <text evidence="2">The sequence shown here is derived from an EMBL/GenBank/DDBJ whole genome shotgun (WGS) entry which is preliminary data.</text>
</comment>
<gene>
    <name evidence="2" type="ORF">CfE428DRAFT_2896</name>
</gene>
<evidence type="ECO:0000256" key="1">
    <source>
        <dbReference type="SAM" id="Phobius"/>
    </source>
</evidence>
<protein>
    <submittedName>
        <fullName evidence="2">Uncharacterized protein</fullName>
    </submittedName>
</protein>
<dbReference type="Proteomes" id="UP000005824">
    <property type="component" value="Unassembled WGS sequence"/>
</dbReference>
<organism evidence="2 3">
    <name type="scientific">Chthoniobacter flavus Ellin428</name>
    <dbReference type="NCBI Taxonomy" id="497964"/>
    <lineage>
        <taxon>Bacteria</taxon>
        <taxon>Pseudomonadati</taxon>
        <taxon>Verrucomicrobiota</taxon>
        <taxon>Spartobacteria</taxon>
        <taxon>Chthoniobacterales</taxon>
        <taxon>Chthoniobacteraceae</taxon>
        <taxon>Chthoniobacter</taxon>
    </lineage>
</organism>
<feature type="transmembrane region" description="Helical" evidence="1">
    <location>
        <begin position="80"/>
        <end position="104"/>
    </location>
</feature>
<feature type="transmembrane region" description="Helical" evidence="1">
    <location>
        <begin position="14"/>
        <end position="32"/>
    </location>
</feature>
<evidence type="ECO:0000313" key="2">
    <source>
        <dbReference type="EMBL" id="EDY19720.1"/>
    </source>
</evidence>
<dbReference type="InParanoid" id="B4D1V8"/>
<dbReference type="EMBL" id="ABVL01000007">
    <property type="protein sequence ID" value="EDY19720.1"/>
    <property type="molecule type" value="Genomic_DNA"/>
</dbReference>
<sequence length="107" mass="12116">MVTDAIRYWEPRRLIYNAALAAIVIGYFIAGLPQSRSTLSLNSILLLFLLAVLANVCYCGAYIADVFAQFSGFRAFWLRWRWLLLTLGIAFASVITRFFALGFFGSY</sequence>
<dbReference type="AlphaFoldDB" id="B4D1V8"/>
<dbReference type="STRING" id="497964.CfE428DRAFT_2896"/>
<name>B4D1V8_9BACT</name>
<keyword evidence="1" id="KW-1133">Transmembrane helix</keyword>
<proteinExistence type="predicted"/>
<feature type="transmembrane region" description="Helical" evidence="1">
    <location>
        <begin position="44"/>
        <end position="68"/>
    </location>
</feature>
<dbReference type="eggNOG" id="ENOG5033DKZ">
    <property type="taxonomic scope" value="Bacteria"/>
</dbReference>
<accession>B4D1V8</accession>
<keyword evidence="3" id="KW-1185">Reference proteome</keyword>
<evidence type="ECO:0000313" key="3">
    <source>
        <dbReference type="Proteomes" id="UP000005824"/>
    </source>
</evidence>